<proteinExistence type="inferred from homology"/>
<accession>A0ABY4V854</accession>
<protein>
    <submittedName>
        <fullName evidence="4">Glycoside hydrolase family 16 protein</fullName>
    </submittedName>
</protein>
<dbReference type="CDD" id="cd08023">
    <property type="entry name" value="GH16_laminarinase_like"/>
    <property type="match status" value="1"/>
</dbReference>
<dbReference type="InterPro" id="IPR013320">
    <property type="entry name" value="ConA-like_dom_sf"/>
</dbReference>
<dbReference type="GO" id="GO:0016787">
    <property type="term" value="F:hydrolase activity"/>
    <property type="evidence" value="ECO:0007669"/>
    <property type="project" value="UniProtKB-KW"/>
</dbReference>
<evidence type="ECO:0000256" key="2">
    <source>
        <dbReference type="SAM" id="MobiDB-lite"/>
    </source>
</evidence>
<evidence type="ECO:0000313" key="5">
    <source>
        <dbReference type="Proteomes" id="UP001055658"/>
    </source>
</evidence>
<organism evidence="4 5">
    <name type="scientific">Microbulbifer variabilis</name>
    <dbReference type="NCBI Taxonomy" id="266805"/>
    <lineage>
        <taxon>Bacteria</taxon>
        <taxon>Pseudomonadati</taxon>
        <taxon>Pseudomonadota</taxon>
        <taxon>Gammaproteobacteria</taxon>
        <taxon>Cellvibrionales</taxon>
        <taxon>Microbulbiferaceae</taxon>
        <taxon>Microbulbifer</taxon>
    </lineage>
</organism>
<reference evidence="4" key="1">
    <citation type="submission" date="2022-02" db="EMBL/GenBank/DDBJ databases">
        <title>Coral-associated bacteria.</title>
        <authorList>
            <person name="Tang K."/>
            <person name="Wang X."/>
        </authorList>
    </citation>
    <scope>NUCLEOTIDE SEQUENCE</scope>
    <source>
        <strain evidence="4">SCSIO 43006</strain>
    </source>
</reference>
<evidence type="ECO:0000313" key="4">
    <source>
        <dbReference type="EMBL" id="USD20433.1"/>
    </source>
</evidence>
<dbReference type="Gene3D" id="2.60.120.430">
    <property type="entry name" value="Galactose-binding lectin"/>
    <property type="match status" value="2"/>
</dbReference>
<dbReference type="InterPro" id="IPR008979">
    <property type="entry name" value="Galactose-bd-like_sf"/>
</dbReference>
<dbReference type="PROSITE" id="PS51257">
    <property type="entry name" value="PROKAR_LIPOPROTEIN"/>
    <property type="match status" value="1"/>
</dbReference>
<evidence type="ECO:0000256" key="1">
    <source>
        <dbReference type="ARBA" id="ARBA00006865"/>
    </source>
</evidence>
<gene>
    <name evidence="4" type="ORF">MJO52_15315</name>
</gene>
<dbReference type="Pfam" id="PF00722">
    <property type="entry name" value="Glyco_hydro_16"/>
    <property type="match status" value="1"/>
</dbReference>
<feature type="region of interest" description="Disordered" evidence="2">
    <location>
        <begin position="636"/>
        <end position="658"/>
    </location>
</feature>
<dbReference type="SUPFAM" id="SSF49785">
    <property type="entry name" value="Galactose-binding domain-like"/>
    <property type="match status" value="2"/>
</dbReference>
<dbReference type="PROSITE" id="PS51762">
    <property type="entry name" value="GH16_2"/>
    <property type="match status" value="1"/>
</dbReference>
<sequence length="693" mass="77676">MRIKQSVMVMTILGSCASPLINAKTLIWEDNFEGNSINKSVWTYDVGSWGWGNNELQDYTGNSNNAYIEEGNLVIQAQRNTDGSFTSARLKTIGRLSYRYGTIEARIKLPDLNAGLWPAFWQLGNNYGQVGWPACGELDILEAGMAEALESSSVNSAISSAFHWHHESDEYTGQADYGQSKNLIKDFGYSRDLTEGYHIFGMTWTPDHITMWVDDEANEIININSEDPAFDEFRQEHFLILNLAVGGIFPQIFSNEEITAPMPAKMYVDYIRIYDNDDNNYNTEITLAEDKAKLGNLGIYGDGEEISESLQLGTDTELYIWNNMESTASVDDNEALEFNIDAGDWFGMGFWMHYDLNMMHYQNGHLNLRIKTSSTETIGIGIASTGSGSDSWVDLIDGGEDYGLKRDGQWHLVSIPLSKYAVDFHTISQTIMVRGDAPAEGFTLAIDEIYFSEGEAKTIPAGIFSVYSETLEADSTFKLGSDGNLFVWENTLLEVSQSPFEGEKSLSYQSSGAGWFGMAFTANSYHDLSAYDNDRATLNFFLKTSSDTPFKVGMKSGSINNVEQKWIEFNKNPDPYEFVRDGQWHQISIPVSDFSDEVDMSNVIQLFEILGVEGDITNIEIDNIYFSSEASGSHCQHPPHKCHPHHGRQEQPKRKCKPCSPLSDFSNSDFSNDQLCNYRLGGHQHRCLDSAGE</sequence>
<name>A0ABY4V854_9GAMM</name>
<dbReference type="RefSeq" id="WP_252082778.1">
    <property type="nucleotide sequence ID" value="NZ_CP092418.1"/>
</dbReference>
<dbReference type="PANTHER" id="PTHR10963:SF55">
    <property type="entry name" value="GLYCOSIDE HYDROLASE FAMILY 16 PROTEIN"/>
    <property type="match status" value="1"/>
</dbReference>
<dbReference type="InterPro" id="IPR050546">
    <property type="entry name" value="Glycosyl_Hydrlase_16"/>
</dbReference>
<evidence type="ECO:0000259" key="3">
    <source>
        <dbReference type="PROSITE" id="PS51762"/>
    </source>
</evidence>
<keyword evidence="4" id="KW-0378">Hydrolase</keyword>
<dbReference type="Proteomes" id="UP001055658">
    <property type="component" value="Chromosome"/>
</dbReference>
<dbReference type="SUPFAM" id="SSF49899">
    <property type="entry name" value="Concanavalin A-like lectins/glucanases"/>
    <property type="match status" value="1"/>
</dbReference>
<dbReference type="InterPro" id="IPR000757">
    <property type="entry name" value="Beta-glucanase-like"/>
</dbReference>
<feature type="compositionally biased region" description="Basic residues" evidence="2">
    <location>
        <begin position="637"/>
        <end position="646"/>
    </location>
</feature>
<dbReference type="PANTHER" id="PTHR10963">
    <property type="entry name" value="GLYCOSYL HYDROLASE-RELATED"/>
    <property type="match status" value="1"/>
</dbReference>
<dbReference type="EMBL" id="CP092418">
    <property type="protein sequence ID" value="USD20433.1"/>
    <property type="molecule type" value="Genomic_DNA"/>
</dbReference>
<dbReference type="Gene3D" id="2.60.120.200">
    <property type="match status" value="1"/>
</dbReference>
<feature type="domain" description="GH16" evidence="3">
    <location>
        <begin position="30"/>
        <end position="279"/>
    </location>
</feature>
<keyword evidence="5" id="KW-1185">Reference proteome</keyword>
<comment type="similarity">
    <text evidence="1">Belongs to the glycosyl hydrolase 16 family.</text>
</comment>